<reference evidence="12 13" key="1">
    <citation type="submission" date="2024-09" db="EMBL/GenBank/DDBJ databases">
        <title>A chromosome-level genome assembly of Gray's grenadier anchovy, Coilia grayii.</title>
        <authorList>
            <person name="Fu Z."/>
        </authorList>
    </citation>
    <scope>NUCLEOTIDE SEQUENCE [LARGE SCALE GENOMIC DNA]</scope>
    <source>
        <strain evidence="12">G4</strain>
        <tissue evidence="12">Muscle</tissue>
    </source>
</reference>
<evidence type="ECO:0000256" key="9">
    <source>
        <dbReference type="SAM" id="Phobius"/>
    </source>
</evidence>
<evidence type="ECO:0000256" key="5">
    <source>
        <dbReference type="ARBA" id="ARBA00023136"/>
    </source>
</evidence>
<comment type="subcellular location">
    <subcellularLocation>
        <location evidence="1">Membrane</location>
        <topology evidence="1">Single-pass membrane protein</topology>
    </subcellularLocation>
</comment>
<feature type="domain" description="Ig-like" evidence="11">
    <location>
        <begin position="129"/>
        <end position="213"/>
    </location>
</feature>
<dbReference type="EMBL" id="JBHFQA010000020">
    <property type="protein sequence ID" value="KAL2081046.1"/>
    <property type="molecule type" value="Genomic_DNA"/>
</dbReference>
<dbReference type="SUPFAM" id="SSF48726">
    <property type="entry name" value="Immunoglobulin"/>
    <property type="match status" value="2"/>
</dbReference>
<evidence type="ECO:0000256" key="4">
    <source>
        <dbReference type="ARBA" id="ARBA00022989"/>
    </source>
</evidence>
<keyword evidence="3 9" id="KW-0812">Transmembrane</keyword>
<dbReference type="InterPro" id="IPR013162">
    <property type="entry name" value="CD80_C2-set"/>
</dbReference>
<dbReference type="InterPro" id="IPR007110">
    <property type="entry name" value="Ig-like_dom"/>
</dbReference>
<evidence type="ECO:0000256" key="6">
    <source>
        <dbReference type="ARBA" id="ARBA00023157"/>
    </source>
</evidence>
<evidence type="ECO:0000256" key="3">
    <source>
        <dbReference type="ARBA" id="ARBA00022692"/>
    </source>
</evidence>
<dbReference type="InterPro" id="IPR040012">
    <property type="entry name" value="CD200R"/>
</dbReference>
<keyword evidence="6" id="KW-1015">Disulfide bond</keyword>
<name>A0ABD1J346_9TELE</name>
<dbReference type="SMART" id="SM00409">
    <property type="entry name" value="IG"/>
    <property type="match status" value="1"/>
</dbReference>
<keyword evidence="5 9" id="KW-0472">Membrane</keyword>
<dbReference type="PANTHER" id="PTHR21462:SF2">
    <property type="entry name" value="CELL SURFACE GLYCOPROTEIN CD200 RECEPTOR 2"/>
    <property type="match status" value="1"/>
</dbReference>
<dbReference type="PROSITE" id="PS51257">
    <property type="entry name" value="PROKAR_LIPOPROTEIN"/>
    <property type="match status" value="1"/>
</dbReference>
<comment type="caution">
    <text evidence="12">The sequence shown here is derived from an EMBL/GenBank/DDBJ whole genome shotgun (WGS) entry which is preliminary data.</text>
</comment>
<dbReference type="InterPro" id="IPR003599">
    <property type="entry name" value="Ig_sub"/>
</dbReference>
<dbReference type="InterPro" id="IPR036179">
    <property type="entry name" value="Ig-like_dom_sf"/>
</dbReference>
<feature type="transmembrane region" description="Helical" evidence="9">
    <location>
        <begin position="229"/>
        <end position="250"/>
    </location>
</feature>
<dbReference type="Pfam" id="PF08205">
    <property type="entry name" value="C2-set_2"/>
    <property type="match status" value="1"/>
</dbReference>
<evidence type="ECO:0000256" key="7">
    <source>
        <dbReference type="ARBA" id="ARBA00023170"/>
    </source>
</evidence>
<comment type="similarity">
    <text evidence="2">Belongs to the CD200R family.</text>
</comment>
<evidence type="ECO:0000256" key="2">
    <source>
        <dbReference type="ARBA" id="ARBA00008215"/>
    </source>
</evidence>
<keyword evidence="13" id="KW-1185">Reference proteome</keyword>
<dbReference type="Proteomes" id="UP001591681">
    <property type="component" value="Unassembled WGS sequence"/>
</dbReference>
<feature type="signal peptide" evidence="10">
    <location>
        <begin position="1"/>
        <end position="22"/>
    </location>
</feature>
<evidence type="ECO:0000256" key="1">
    <source>
        <dbReference type="ARBA" id="ARBA00004167"/>
    </source>
</evidence>
<protein>
    <recommendedName>
        <fullName evidence="11">Ig-like domain-containing protein</fullName>
    </recommendedName>
</protein>
<organism evidence="12 13">
    <name type="scientific">Coilia grayii</name>
    <name type="common">Gray's grenadier anchovy</name>
    <dbReference type="NCBI Taxonomy" id="363190"/>
    <lineage>
        <taxon>Eukaryota</taxon>
        <taxon>Metazoa</taxon>
        <taxon>Chordata</taxon>
        <taxon>Craniata</taxon>
        <taxon>Vertebrata</taxon>
        <taxon>Euteleostomi</taxon>
        <taxon>Actinopterygii</taxon>
        <taxon>Neopterygii</taxon>
        <taxon>Teleostei</taxon>
        <taxon>Clupei</taxon>
        <taxon>Clupeiformes</taxon>
        <taxon>Clupeoidei</taxon>
        <taxon>Engraulidae</taxon>
        <taxon>Coilinae</taxon>
        <taxon>Coilia</taxon>
    </lineage>
</organism>
<sequence>MGRSGILPILYLLVAIAVGCDGAADSRTEYFEVGKDVHLSCNNVTWTDALYYIWKINITGVQCLISDGPSKPNYNNCTGGKVLHNTTRGESYLHIPSFTLRDEGMYTCETAYRGGAYKAIITVVTVVFPDLTIRQENGGGQRFVVCSAAGGKPKPTLSWEKTWDSPEITEKSTTNAKGTITMESWLPMPKNASSDNVTCVASHPVWIHKKNITMLFTNQTLQADINSDVANAATSVAVLLIVVLVALLSYATHKHRSKLGVLVGHCCQSAVPSSTESKEDQEVEEVEPYESYVQRVNSIYNSSADLFGV</sequence>
<accession>A0ABD1J346</accession>
<dbReference type="Gene3D" id="2.60.40.10">
    <property type="entry name" value="Immunoglobulins"/>
    <property type="match status" value="2"/>
</dbReference>
<evidence type="ECO:0000313" key="13">
    <source>
        <dbReference type="Proteomes" id="UP001591681"/>
    </source>
</evidence>
<keyword evidence="4 9" id="KW-1133">Transmembrane helix</keyword>
<gene>
    <name evidence="12" type="ORF">ACEWY4_022899</name>
</gene>
<evidence type="ECO:0000259" key="11">
    <source>
        <dbReference type="PROSITE" id="PS50835"/>
    </source>
</evidence>
<keyword evidence="8" id="KW-0325">Glycoprotein</keyword>
<dbReference type="GO" id="GO:0009986">
    <property type="term" value="C:cell surface"/>
    <property type="evidence" value="ECO:0007669"/>
    <property type="project" value="UniProtKB-ARBA"/>
</dbReference>
<dbReference type="PANTHER" id="PTHR21462">
    <property type="entry name" value="CELL SURFACE GLYCOPROTEIN OX2 RECEPTOR PRECURSOR"/>
    <property type="match status" value="1"/>
</dbReference>
<evidence type="ECO:0000313" key="12">
    <source>
        <dbReference type="EMBL" id="KAL2081046.1"/>
    </source>
</evidence>
<proteinExistence type="inferred from homology"/>
<dbReference type="PROSITE" id="PS50835">
    <property type="entry name" value="IG_LIKE"/>
    <property type="match status" value="2"/>
</dbReference>
<evidence type="ECO:0000256" key="10">
    <source>
        <dbReference type="SAM" id="SignalP"/>
    </source>
</evidence>
<evidence type="ECO:0000256" key="8">
    <source>
        <dbReference type="ARBA" id="ARBA00023180"/>
    </source>
</evidence>
<dbReference type="InterPro" id="IPR013783">
    <property type="entry name" value="Ig-like_fold"/>
</dbReference>
<dbReference type="AlphaFoldDB" id="A0ABD1J346"/>
<keyword evidence="10" id="KW-0732">Signal</keyword>
<feature type="chain" id="PRO_5044794700" description="Ig-like domain-containing protein" evidence="10">
    <location>
        <begin position="23"/>
        <end position="309"/>
    </location>
</feature>
<keyword evidence="7" id="KW-0675">Receptor</keyword>
<feature type="domain" description="Ig-like" evidence="11">
    <location>
        <begin position="8"/>
        <end position="122"/>
    </location>
</feature>
<dbReference type="GO" id="GO:0016020">
    <property type="term" value="C:membrane"/>
    <property type="evidence" value="ECO:0007669"/>
    <property type="project" value="UniProtKB-SubCell"/>
</dbReference>